<dbReference type="Gene3D" id="3.90.660.10">
    <property type="match status" value="1"/>
</dbReference>
<dbReference type="Proteomes" id="UP000287651">
    <property type="component" value="Unassembled WGS sequence"/>
</dbReference>
<comment type="caution">
    <text evidence="1">The sequence shown here is derived from an EMBL/GenBank/DDBJ whole genome shotgun (WGS) entry which is preliminary data.</text>
</comment>
<reference evidence="1 2" key="1">
    <citation type="journal article" date="2014" name="Agronomy (Basel)">
        <title>A Draft Genome Sequence for Ensete ventricosum, the Drought-Tolerant Tree Against Hunger.</title>
        <authorList>
            <person name="Harrison J."/>
            <person name="Moore K.A."/>
            <person name="Paszkiewicz K."/>
            <person name="Jones T."/>
            <person name="Grant M."/>
            <person name="Ambacheew D."/>
            <person name="Muzemil S."/>
            <person name="Studholme D.J."/>
        </authorList>
    </citation>
    <scope>NUCLEOTIDE SEQUENCE [LARGE SCALE GENOMIC DNA]</scope>
</reference>
<dbReference type="PANTHER" id="PTHR16128:SF8">
    <property type="entry name" value="EXPRESSED PROTEIN"/>
    <property type="match status" value="1"/>
</dbReference>
<evidence type="ECO:0000313" key="1">
    <source>
        <dbReference type="EMBL" id="RRT73225.1"/>
    </source>
</evidence>
<dbReference type="PANTHER" id="PTHR16128">
    <property type="entry name" value="FAD/NAD(P)-BINDING OXIDOREDUCTASE FAMILY PROTEIN"/>
    <property type="match status" value="1"/>
</dbReference>
<name>A0A427AAF9_ENSVE</name>
<gene>
    <name evidence="1" type="ORF">B296_00019050</name>
</gene>
<dbReference type="AlphaFoldDB" id="A0A427AAF9"/>
<proteinExistence type="predicted"/>
<evidence type="ECO:0000313" key="2">
    <source>
        <dbReference type="Proteomes" id="UP000287651"/>
    </source>
</evidence>
<accession>A0A427AAF9</accession>
<dbReference type="EMBL" id="AMZH03003159">
    <property type="protein sequence ID" value="RRT73225.1"/>
    <property type="molecule type" value="Genomic_DNA"/>
</dbReference>
<sequence>MHGLGGRMATRIIDSKPFIFDHAAQFFTVSDLRFQKLVDRWLEKGLVREWKGLLVELEAGGQASPLPYSASRYVGMKGMRSLMDSIITLPTNTPEIPCIFDPNGRAGICGDWLLGSSVEAAALIIRLHYTSVDGAL</sequence>
<protein>
    <submittedName>
        <fullName evidence="1">Uncharacterized protein</fullName>
    </submittedName>
</protein>
<organism evidence="1 2">
    <name type="scientific">Ensete ventricosum</name>
    <name type="common">Abyssinian banana</name>
    <name type="synonym">Musa ensete</name>
    <dbReference type="NCBI Taxonomy" id="4639"/>
    <lineage>
        <taxon>Eukaryota</taxon>
        <taxon>Viridiplantae</taxon>
        <taxon>Streptophyta</taxon>
        <taxon>Embryophyta</taxon>
        <taxon>Tracheophyta</taxon>
        <taxon>Spermatophyta</taxon>
        <taxon>Magnoliopsida</taxon>
        <taxon>Liliopsida</taxon>
        <taxon>Zingiberales</taxon>
        <taxon>Musaceae</taxon>
        <taxon>Ensete</taxon>
    </lineage>
</organism>